<dbReference type="InterPro" id="IPR017853">
    <property type="entry name" value="GH"/>
</dbReference>
<dbReference type="GO" id="GO:0005975">
    <property type="term" value="P:carbohydrate metabolic process"/>
    <property type="evidence" value="ECO:0007669"/>
    <property type="project" value="InterPro"/>
</dbReference>
<feature type="chain" id="PRO_5019031850" evidence="1">
    <location>
        <begin position="20"/>
        <end position="365"/>
    </location>
</feature>
<keyword evidence="2" id="KW-0378">Hydrolase</keyword>
<feature type="signal peptide" evidence="1">
    <location>
        <begin position="1"/>
        <end position="19"/>
    </location>
</feature>
<name>A0A410JQ99_ORNRH</name>
<reference evidence="2 3" key="1">
    <citation type="submission" date="2019-01" db="EMBL/GenBank/DDBJ databases">
        <title>Whole Genome of Ornithobacterium rhinotracheale FARPER-174b.</title>
        <authorList>
            <person name="Tataje-Lavanda L.A."/>
            <person name="Montalvan A."/>
            <person name="Montesinos R."/>
            <person name="Zimic M."/>
            <person name="Fernandez-Sanchez M."/>
            <person name="Fernandez-Diaz M."/>
        </authorList>
    </citation>
    <scope>NUCLEOTIDE SEQUENCE [LARGE SCALE GENOMIC DNA]</scope>
    <source>
        <strain evidence="2 3">FARPER-174b</strain>
    </source>
</reference>
<keyword evidence="1" id="KW-0732">Signal</keyword>
<dbReference type="Pfam" id="PF16141">
    <property type="entry name" value="GH18_BT1044-like"/>
    <property type="match status" value="1"/>
</dbReference>
<evidence type="ECO:0000313" key="3">
    <source>
        <dbReference type="Proteomes" id="UP000287701"/>
    </source>
</evidence>
<dbReference type="InterPro" id="IPR032320">
    <property type="entry name" value="GH18_BT1044-like"/>
</dbReference>
<evidence type="ECO:0000256" key="1">
    <source>
        <dbReference type="SAM" id="SignalP"/>
    </source>
</evidence>
<protein>
    <submittedName>
        <fullName evidence="2">Endoglycosidase</fullName>
    </submittedName>
</protein>
<keyword evidence="2" id="KW-0326">Glycosidase</keyword>
<dbReference type="PROSITE" id="PS51257">
    <property type="entry name" value="PROKAR_LIPOPROTEIN"/>
    <property type="match status" value="1"/>
</dbReference>
<dbReference type="RefSeq" id="WP_128500826.1">
    <property type="nucleotide sequence ID" value="NZ_CP035107.1"/>
</dbReference>
<dbReference type="CDD" id="cd06542">
    <property type="entry name" value="GH18_EndoS-like"/>
    <property type="match status" value="1"/>
</dbReference>
<evidence type="ECO:0000313" key="2">
    <source>
        <dbReference type="EMBL" id="QAR30330.1"/>
    </source>
</evidence>
<proteinExistence type="predicted"/>
<sequence length="365" mass="41948">MKKVTKILLSIFIASFVTSCSDWNDTERTTFDNEKGLTRLVPLLEAKSEEDLPPHLRDYYKELREYRKTPHVKGFGWFGNWTGKGSNPQNYLKALPDSVDFVSIWGMKGNFSKEHLDDLKFFQEVKGGKALLCWIVQNLGDQLTPEGKDPQSFWVNEKGNGNFSEGVKAYANAICDTIEKYNFDGFDIDYEPNYGHSGSLANGQTIEGNHNMQLFIETLYNRLNPAGKMLVMDGQPDLLSTETSKKIDHYIYQAYWNSTTTSVLDKITKPHLDNWERKTIITVEFEQTWKTGGITRYRSEARPELNKMEGGIQFCDYATLDLPSGKRIGGVGSYHMEYDYPNDPPYKWIRKALYYGNQKYPGNFQ</sequence>
<dbReference type="PROSITE" id="PS01095">
    <property type="entry name" value="GH18_1"/>
    <property type="match status" value="1"/>
</dbReference>
<organism evidence="2 3">
    <name type="scientific">Ornithobacterium rhinotracheale</name>
    <dbReference type="NCBI Taxonomy" id="28251"/>
    <lineage>
        <taxon>Bacteria</taxon>
        <taxon>Pseudomonadati</taxon>
        <taxon>Bacteroidota</taxon>
        <taxon>Flavobacteriia</taxon>
        <taxon>Flavobacteriales</taxon>
        <taxon>Weeksellaceae</taxon>
        <taxon>Ornithobacterium</taxon>
    </lineage>
</organism>
<dbReference type="EMBL" id="CP035107">
    <property type="protein sequence ID" value="QAR30330.1"/>
    <property type="molecule type" value="Genomic_DNA"/>
</dbReference>
<dbReference type="AlphaFoldDB" id="A0A410JQ99"/>
<accession>A0A410JQ99</accession>
<dbReference type="SUPFAM" id="SSF51445">
    <property type="entry name" value="(Trans)glycosidases"/>
    <property type="match status" value="1"/>
</dbReference>
<dbReference type="OrthoDB" id="7183084at2"/>
<dbReference type="InterPro" id="IPR001579">
    <property type="entry name" value="Glyco_hydro_18_chit_AS"/>
</dbReference>
<dbReference type="Proteomes" id="UP000287701">
    <property type="component" value="Chromosome"/>
</dbReference>
<dbReference type="Gene3D" id="3.20.20.80">
    <property type="entry name" value="Glycosidases"/>
    <property type="match status" value="1"/>
</dbReference>
<dbReference type="GO" id="GO:0004553">
    <property type="term" value="F:hydrolase activity, hydrolyzing O-glycosyl compounds"/>
    <property type="evidence" value="ECO:0007669"/>
    <property type="project" value="InterPro"/>
</dbReference>
<gene>
    <name evidence="2" type="ORF">EQP59_02630</name>
</gene>